<evidence type="ECO:0000259" key="1">
    <source>
        <dbReference type="Pfam" id="PF00561"/>
    </source>
</evidence>
<gene>
    <name evidence="2" type="ORF">EV199_4269</name>
</gene>
<comment type="caution">
    <text evidence="2">The sequence shown here is derived from an EMBL/GenBank/DDBJ whole genome shotgun (WGS) entry which is preliminary data.</text>
</comment>
<organism evidence="2 3">
    <name type="scientific">Pseudobacter ginsenosidimutans</name>
    <dbReference type="NCBI Taxonomy" id="661488"/>
    <lineage>
        <taxon>Bacteria</taxon>
        <taxon>Pseudomonadati</taxon>
        <taxon>Bacteroidota</taxon>
        <taxon>Chitinophagia</taxon>
        <taxon>Chitinophagales</taxon>
        <taxon>Chitinophagaceae</taxon>
        <taxon>Pseudobacter</taxon>
    </lineage>
</organism>
<dbReference type="Pfam" id="PF00561">
    <property type="entry name" value="Abhydrolase_1"/>
    <property type="match status" value="1"/>
</dbReference>
<proteinExistence type="predicted"/>
<dbReference type="SUPFAM" id="SSF53474">
    <property type="entry name" value="alpha/beta-Hydrolases"/>
    <property type="match status" value="1"/>
</dbReference>
<evidence type="ECO:0000313" key="3">
    <source>
        <dbReference type="Proteomes" id="UP000293874"/>
    </source>
</evidence>
<dbReference type="InterPro" id="IPR050471">
    <property type="entry name" value="AB_hydrolase"/>
</dbReference>
<dbReference type="RefSeq" id="WP_130542776.1">
    <property type="nucleotide sequence ID" value="NZ_CP042431.1"/>
</dbReference>
<dbReference type="OrthoDB" id="2247630at2"/>
<reference evidence="2 3" key="1">
    <citation type="submission" date="2019-02" db="EMBL/GenBank/DDBJ databases">
        <title>Genomic Encyclopedia of Type Strains, Phase IV (KMG-IV): sequencing the most valuable type-strain genomes for metagenomic binning, comparative biology and taxonomic classification.</title>
        <authorList>
            <person name="Goeker M."/>
        </authorList>
    </citation>
    <scope>NUCLEOTIDE SEQUENCE [LARGE SCALE GENOMIC DNA]</scope>
    <source>
        <strain evidence="2 3">DSM 18116</strain>
    </source>
</reference>
<protein>
    <submittedName>
        <fullName evidence="2">Pimeloyl-ACP methyl ester carboxylesterase</fullName>
    </submittedName>
</protein>
<dbReference type="GO" id="GO:0046503">
    <property type="term" value="P:glycerolipid catabolic process"/>
    <property type="evidence" value="ECO:0007669"/>
    <property type="project" value="TreeGrafter"/>
</dbReference>
<dbReference type="GO" id="GO:0004806">
    <property type="term" value="F:triacylglycerol lipase activity"/>
    <property type="evidence" value="ECO:0007669"/>
    <property type="project" value="TreeGrafter"/>
</dbReference>
<evidence type="ECO:0000313" key="2">
    <source>
        <dbReference type="EMBL" id="RZS72350.1"/>
    </source>
</evidence>
<dbReference type="PANTHER" id="PTHR43433:SF5">
    <property type="entry name" value="AB HYDROLASE-1 DOMAIN-CONTAINING PROTEIN"/>
    <property type="match status" value="1"/>
</dbReference>
<sequence>MKKLILALFIIFFSSLLVQSQEKKVPYGNNPATGKYYELRGIKIYTEVYGTGEPLLVIHGNGGSIADFSLQIPYFEKNYKVILADNRAQGKTRDNGDSLTYEMMADDYDALLTAMGIDSANVIGWSDGGINSLLLAIRHPKKVKKMAFTGANLVPDSTAVYKDVAELVQPMYENAMKNKDKLSSKTSWKLMKLLVEQPNIPLTDLQTIQCPTLVIAGDHDVIRVEHTVQIFTNIPKANLWILPNSGHATPIAYKDEFNAVVDRFFKTTYREINSKARFY</sequence>
<keyword evidence="3" id="KW-1185">Reference proteome</keyword>
<dbReference type="Gene3D" id="3.40.50.1820">
    <property type="entry name" value="alpha/beta hydrolase"/>
    <property type="match status" value="1"/>
</dbReference>
<dbReference type="InterPro" id="IPR029058">
    <property type="entry name" value="AB_hydrolase_fold"/>
</dbReference>
<dbReference type="Proteomes" id="UP000293874">
    <property type="component" value="Unassembled WGS sequence"/>
</dbReference>
<dbReference type="PANTHER" id="PTHR43433">
    <property type="entry name" value="HYDROLASE, ALPHA/BETA FOLD FAMILY PROTEIN"/>
    <property type="match status" value="1"/>
</dbReference>
<name>A0A4Q7MYV5_9BACT</name>
<dbReference type="AlphaFoldDB" id="A0A4Q7MYV5"/>
<feature type="domain" description="AB hydrolase-1" evidence="1">
    <location>
        <begin position="54"/>
        <end position="173"/>
    </location>
</feature>
<accession>A0A4Q7MYV5</accession>
<dbReference type="EMBL" id="SGXA01000002">
    <property type="protein sequence ID" value="RZS72350.1"/>
    <property type="molecule type" value="Genomic_DNA"/>
</dbReference>
<dbReference type="InterPro" id="IPR000073">
    <property type="entry name" value="AB_hydrolase_1"/>
</dbReference>